<feature type="transmembrane region" description="Helical" evidence="5">
    <location>
        <begin position="307"/>
        <end position="324"/>
    </location>
</feature>
<feature type="transmembrane region" description="Helical" evidence="5">
    <location>
        <begin position="110"/>
        <end position="131"/>
    </location>
</feature>
<name>A0ABU1U1B2_9BACL</name>
<dbReference type="Proteomes" id="UP001258181">
    <property type="component" value="Unassembled WGS sequence"/>
</dbReference>
<dbReference type="PANTHER" id="PTHR11706">
    <property type="entry name" value="SOLUTE CARRIER PROTEIN FAMILY 11 MEMBER"/>
    <property type="match status" value="1"/>
</dbReference>
<accession>A0ABU1U1B2</accession>
<keyword evidence="7" id="KW-1185">Reference proteome</keyword>
<comment type="caution">
    <text evidence="6">The sequence shown here is derived from an EMBL/GenBank/DDBJ whole genome shotgun (WGS) entry which is preliminary data.</text>
</comment>
<dbReference type="EMBL" id="JAVDWA010000003">
    <property type="protein sequence ID" value="MDR7073245.1"/>
    <property type="molecule type" value="Genomic_DNA"/>
</dbReference>
<feature type="transmembrane region" description="Helical" evidence="5">
    <location>
        <begin position="330"/>
        <end position="353"/>
    </location>
</feature>
<reference evidence="6 7" key="1">
    <citation type="submission" date="2023-07" db="EMBL/GenBank/DDBJ databases">
        <title>Sorghum-associated microbial communities from plants grown in Nebraska, USA.</title>
        <authorList>
            <person name="Schachtman D."/>
        </authorList>
    </citation>
    <scope>NUCLEOTIDE SEQUENCE [LARGE SCALE GENOMIC DNA]</scope>
    <source>
        <strain evidence="6 7">BE211</strain>
    </source>
</reference>
<evidence type="ECO:0000256" key="4">
    <source>
        <dbReference type="ARBA" id="ARBA00023136"/>
    </source>
</evidence>
<dbReference type="Pfam" id="PF01566">
    <property type="entry name" value="Nramp"/>
    <property type="match status" value="1"/>
</dbReference>
<evidence type="ECO:0000256" key="1">
    <source>
        <dbReference type="ARBA" id="ARBA00004141"/>
    </source>
</evidence>
<comment type="subcellular location">
    <subcellularLocation>
        <location evidence="1">Membrane</location>
        <topology evidence="1">Multi-pass membrane protein</topology>
    </subcellularLocation>
</comment>
<feature type="transmembrane region" description="Helical" evidence="5">
    <location>
        <begin position="143"/>
        <end position="161"/>
    </location>
</feature>
<keyword evidence="3 5" id="KW-1133">Transmembrane helix</keyword>
<feature type="transmembrane region" description="Helical" evidence="5">
    <location>
        <begin position="181"/>
        <end position="201"/>
    </location>
</feature>
<dbReference type="InterPro" id="IPR001046">
    <property type="entry name" value="NRAMP_fam"/>
</dbReference>
<gene>
    <name evidence="6" type="ORF">J2X07_002231</name>
</gene>
<keyword evidence="4 5" id="KW-0472">Membrane</keyword>
<evidence type="ECO:0000256" key="3">
    <source>
        <dbReference type="ARBA" id="ARBA00022989"/>
    </source>
</evidence>
<keyword evidence="2 5" id="KW-0812">Transmembrane</keyword>
<feature type="transmembrane region" description="Helical" evidence="5">
    <location>
        <begin position="222"/>
        <end position="244"/>
    </location>
</feature>
<organism evidence="6 7">
    <name type="scientific">Fictibacillus barbaricus</name>
    <dbReference type="NCBI Taxonomy" id="182136"/>
    <lineage>
        <taxon>Bacteria</taxon>
        <taxon>Bacillati</taxon>
        <taxon>Bacillota</taxon>
        <taxon>Bacilli</taxon>
        <taxon>Bacillales</taxon>
        <taxon>Fictibacillaceae</taxon>
        <taxon>Fictibacillus</taxon>
    </lineage>
</organism>
<feature type="transmembrane region" description="Helical" evidence="5">
    <location>
        <begin position="365"/>
        <end position="387"/>
    </location>
</feature>
<evidence type="ECO:0000256" key="5">
    <source>
        <dbReference type="SAM" id="Phobius"/>
    </source>
</evidence>
<dbReference type="RefSeq" id="WP_310258751.1">
    <property type="nucleotide sequence ID" value="NZ_JAVDWA010000003.1"/>
</dbReference>
<feature type="transmembrane region" description="Helical" evidence="5">
    <location>
        <begin position="274"/>
        <end position="295"/>
    </location>
</feature>
<protein>
    <submittedName>
        <fullName evidence="6">Mn2+/Fe2+ NRAMP family transporter</fullName>
    </submittedName>
</protein>
<feature type="transmembrane region" description="Helical" evidence="5">
    <location>
        <begin position="36"/>
        <end position="55"/>
    </location>
</feature>
<proteinExistence type="predicted"/>
<feature type="transmembrane region" description="Helical" evidence="5">
    <location>
        <begin position="76"/>
        <end position="98"/>
    </location>
</feature>
<evidence type="ECO:0000313" key="7">
    <source>
        <dbReference type="Proteomes" id="UP001258181"/>
    </source>
</evidence>
<sequence length="396" mass="41529">MKKESKASILLGAAFLMATSAIGPGFLTQTTHFTSLLAASFGFVILVSILFDIGAQMNVWRIIAVSEKRAQDIANGVLPGLGIFLAILVVIGGLAFNIGNVGGAGLGLNVLFGISPKMGALLSGIIAILVFVVREAGKAMDRFAQIAGFVMIGLTVYVMFTASPPVGEAVAKTFAPDKIDIIAIVTLVGGTVGGYITFAGAHRLLDAGIKGKENLAEVTRSSVSAIGIASIMRIFLFLAALGIVSQGLKLNPANPPASVFQLAAGNIGYKMFGVIMWSAALTSVIGAAYTSVSFIRTFNATLEKYHKWIIIGFIAFSTLVLVIIGQPVKVLIFVGALNGLILPISLGVMLIAAHKKKIVGDYKHPVWMTIFGVLIVVIMAGMSIYTIGQEIPKLFA</sequence>
<dbReference type="PANTHER" id="PTHR11706:SF2">
    <property type="entry name" value="TRANSPORTER PROTEIN"/>
    <property type="match status" value="1"/>
</dbReference>
<evidence type="ECO:0000313" key="6">
    <source>
        <dbReference type="EMBL" id="MDR7073245.1"/>
    </source>
</evidence>
<evidence type="ECO:0000256" key="2">
    <source>
        <dbReference type="ARBA" id="ARBA00022692"/>
    </source>
</evidence>